<evidence type="ECO:0000259" key="8">
    <source>
        <dbReference type="PROSITE" id="PS50850"/>
    </source>
</evidence>
<dbReference type="PRINTS" id="PR01035">
    <property type="entry name" value="TCRTETA"/>
</dbReference>
<dbReference type="SUPFAM" id="SSF103473">
    <property type="entry name" value="MFS general substrate transporter"/>
    <property type="match status" value="1"/>
</dbReference>
<keyword evidence="3" id="KW-0813">Transport</keyword>
<dbReference type="AlphaFoldDB" id="A0A8T9C8D9"/>
<dbReference type="PROSITE" id="PS50850">
    <property type="entry name" value="MFS"/>
    <property type="match status" value="1"/>
</dbReference>
<evidence type="ECO:0000313" key="10">
    <source>
        <dbReference type="Proteomes" id="UP000469558"/>
    </source>
</evidence>
<dbReference type="InterPro" id="IPR036259">
    <property type="entry name" value="MFS_trans_sf"/>
</dbReference>
<evidence type="ECO:0000256" key="3">
    <source>
        <dbReference type="ARBA" id="ARBA00022448"/>
    </source>
</evidence>
<proteinExistence type="inferred from homology"/>
<dbReference type="InterPro" id="IPR011701">
    <property type="entry name" value="MFS"/>
</dbReference>
<dbReference type="Proteomes" id="UP000469558">
    <property type="component" value="Unassembled WGS sequence"/>
</dbReference>
<dbReference type="Pfam" id="PF07690">
    <property type="entry name" value="MFS_1"/>
    <property type="match status" value="1"/>
</dbReference>
<feature type="transmembrane region" description="Helical" evidence="7">
    <location>
        <begin position="164"/>
        <end position="186"/>
    </location>
</feature>
<feature type="transmembrane region" description="Helical" evidence="7">
    <location>
        <begin position="76"/>
        <end position="96"/>
    </location>
</feature>
<comment type="similarity">
    <text evidence="2">Belongs to the major facilitator superfamily. Vesicular transporter family.</text>
</comment>
<dbReference type="PANTHER" id="PTHR23506:SF23">
    <property type="entry name" value="GH10249P"/>
    <property type="match status" value="1"/>
</dbReference>
<dbReference type="PANTHER" id="PTHR23506">
    <property type="entry name" value="GH10249P"/>
    <property type="match status" value="1"/>
</dbReference>
<evidence type="ECO:0000256" key="4">
    <source>
        <dbReference type="ARBA" id="ARBA00022692"/>
    </source>
</evidence>
<evidence type="ECO:0000256" key="5">
    <source>
        <dbReference type="ARBA" id="ARBA00022989"/>
    </source>
</evidence>
<dbReference type="Gene3D" id="1.20.1250.20">
    <property type="entry name" value="MFS general substrate transporter like domains"/>
    <property type="match status" value="1"/>
</dbReference>
<evidence type="ECO:0000256" key="6">
    <source>
        <dbReference type="ARBA" id="ARBA00023136"/>
    </source>
</evidence>
<evidence type="ECO:0000313" key="9">
    <source>
        <dbReference type="EMBL" id="TVY75626.1"/>
    </source>
</evidence>
<dbReference type="GO" id="GO:0016020">
    <property type="term" value="C:membrane"/>
    <property type="evidence" value="ECO:0007669"/>
    <property type="project" value="UniProtKB-SubCell"/>
</dbReference>
<evidence type="ECO:0000256" key="1">
    <source>
        <dbReference type="ARBA" id="ARBA00004141"/>
    </source>
</evidence>
<name>A0A8T9C8D9_9HELO</name>
<evidence type="ECO:0000256" key="2">
    <source>
        <dbReference type="ARBA" id="ARBA00006829"/>
    </source>
</evidence>
<dbReference type="EMBL" id="QGMK01000999">
    <property type="protein sequence ID" value="TVY75626.1"/>
    <property type="molecule type" value="Genomic_DNA"/>
</dbReference>
<dbReference type="InterPro" id="IPR020846">
    <property type="entry name" value="MFS_dom"/>
</dbReference>
<accession>A0A8T9C8D9</accession>
<comment type="caution">
    <text evidence="9">The sequence shown here is derived from an EMBL/GenBank/DDBJ whole genome shotgun (WGS) entry which is preliminary data.</text>
</comment>
<organism evidence="9 10">
    <name type="scientific">Lachnellula suecica</name>
    <dbReference type="NCBI Taxonomy" id="602035"/>
    <lineage>
        <taxon>Eukaryota</taxon>
        <taxon>Fungi</taxon>
        <taxon>Dikarya</taxon>
        <taxon>Ascomycota</taxon>
        <taxon>Pezizomycotina</taxon>
        <taxon>Leotiomycetes</taxon>
        <taxon>Helotiales</taxon>
        <taxon>Lachnaceae</taxon>
        <taxon>Lachnellula</taxon>
    </lineage>
</organism>
<dbReference type="GO" id="GO:0022857">
    <property type="term" value="F:transmembrane transporter activity"/>
    <property type="evidence" value="ECO:0007669"/>
    <property type="project" value="InterPro"/>
</dbReference>
<feature type="transmembrane region" description="Helical" evidence="7">
    <location>
        <begin position="108"/>
        <end position="129"/>
    </location>
</feature>
<evidence type="ECO:0000256" key="7">
    <source>
        <dbReference type="SAM" id="Phobius"/>
    </source>
</evidence>
<protein>
    <submittedName>
        <fullName evidence="9">Putative MFS-type transporter</fullName>
    </submittedName>
</protein>
<feature type="transmembrane region" description="Helical" evidence="7">
    <location>
        <begin position="135"/>
        <end position="152"/>
    </location>
</feature>
<keyword evidence="10" id="KW-1185">Reference proteome</keyword>
<sequence>MFSKSGLHTFIYGVRLENAKAPLLLAFRSSNALIIATIAIAVFTDIFLYSLVVPVLPFALTIRAGVEAKDVQKWTSIFLSVYGAALAIGSPIFGWFADRSSSRRVPLLLGLLALGGSTAMLTAGSSLGFLITGRFLQGLSAAVVWTVGLALLSDTVGKEDIGQAMGYIAAATSLGSLLGPLLGGVVYAKAGYYAVFSMGFALIGVDIFLRLFMIEKSVAQQWDAPSDSATTASDSAQQSEIQIAPATDIVSESEKSPTTTSPKWVQRLPPVITLLRIPRLLAALFGCFVQSTALGSFDSVLPLYVKTTFSWDSTAPA</sequence>
<feature type="domain" description="Major facilitator superfamily (MFS) profile" evidence="8">
    <location>
        <begin position="31"/>
        <end position="317"/>
    </location>
</feature>
<dbReference type="InterPro" id="IPR001958">
    <property type="entry name" value="Tet-R_TetA/multi-R_MdtG-like"/>
</dbReference>
<keyword evidence="6 7" id="KW-0472">Membrane</keyword>
<keyword evidence="4 7" id="KW-0812">Transmembrane</keyword>
<feature type="transmembrane region" description="Helical" evidence="7">
    <location>
        <begin position="192"/>
        <end position="212"/>
    </location>
</feature>
<reference evidence="9 10" key="1">
    <citation type="submission" date="2018-05" db="EMBL/GenBank/DDBJ databases">
        <title>Genome sequencing and assembly of the regulated plant pathogen Lachnellula willkommii and related sister species for the development of diagnostic species identification markers.</title>
        <authorList>
            <person name="Giroux E."/>
            <person name="Bilodeau G."/>
        </authorList>
    </citation>
    <scope>NUCLEOTIDE SEQUENCE [LARGE SCALE GENOMIC DNA]</scope>
    <source>
        <strain evidence="9 10">CBS 268.59</strain>
    </source>
</reference>
<dbReference type="OrthoDB" id="5086884at2759"/>
<keyword evidence="5 7" id="KW-1133">Transmembrane helix</keyword>
<gene>
    <name evidence="9" type="ORF">LSUE1_G005592</name>
</gene>
<feature type="transmembrane region" description="Helical" evidence="7">
    <location>
        <begin position="32"/>
        <end position="56"/>
    </location>
</feature>
<comment type="subcellular location">
    <subcellularLocation>
        <location evidence="1">Membrane</location>
        <topology evidence="1">Multi-pass membrane protein</topology>
    </subcellularLocation>
</comment>
<dbReference type="InterPro" id="IPR050930">
    <property type="entry name" value="MFS_Vesicular_Transporter"/>
</dbReference>